<feature type="transmembrane region" description="Helical" evidence="1">
    <location>
        <begin position="40"/>
        <end position="63"/>
    </location>
</feature>
<accession>A0AAP4BC32</accession>
<dbReference type="PANTHER" id="PTHR34978:SF3">
    <property type="entry name" value="SLR0241 PROTEIN"/>
    <property type="match status" value="1"/>
</dbReference>
<name>A0AAP4BC32_9FIRM</name>
<dbReference type="EMBL" id="JASGBQ010000005">
    <property type="protein sequence ID" value="MDI9241896.1"/>
    <property type="molecule type" value="Genomic_DNA"/>
</dbReference>
<feature type="transmembrane region" description="Helical" evidence="1">
    <location>
        <begin position="285"/>
        <end position="307"/>
    </location>
</feature>
<gene>
    <name evidence="3" type="ORF">QJ036_05305</name>
</gene>
<dbReference type="InterPro" id="IPR052173">
    <property type="entry name" value="Beta-lactam_resp_regulator"/>
</dbReference>
<keyword evidence="1" id="KW-0472">Membrane</keyword>
<reference evidence="3 4" key="1">
    <citation type="submission" date="2023-05" db="EMBL/GenBank/DDBJ databases">
        <title>[ruminococcus] sp. nov., isolated from a pig farm feces dump.</title>
        <authorList>
            <person name="Chang Y.-H."/>
        </authorList>
    </citation>
    <scope>NUCLEOTIDE SEQUENCE [LARGE SCALE GENOMIC DNA]</scope>
    <source>
        <strain evidence="3 4">YH-rum2234</strain>
    </source>
</reference>
<dbReference type="Proteomes" id="UP001300383">
    <property type="component" value="Unassembled WGS sequence"/>
</dbReference>
<protein>
    <submittedName>
        <fullName evidence="3">M56 family metallopeptidase</fullName>
    </submittedName>
</protein>
<evidence type="ECO:0000256" key="1">
    <source>
        <dbReference type="SAM" id="Phobius"/>
    </source>
</evidence>
<organism evidence="3 4">
    <name type="scientific">Fusibacillus kribbianus</name>
    <dbReference type="NCBI Taxonomy" id="3044208"/>
    <lineage>
        <taxon>Bacteria</taxon>
        <taxon>Bacillati</taxon>
        <taxon>Bacillota</taxon>
        <taxon>Clostridia</taxon>
        <taxon>Lachnospirales</taxon>
        <taxon>Lachnospiraceae</taxon>
        <taxon>Fusibacillus</taxon>
    </lineage>
</organism>
<feature type="transmembrane region" description="Helical" evidence="1">
    <location>
        <begin position="83"/>
        <end position="105"/>
    </location>
</feature>
<dbReference type="PANTHER" id="PTHR34978">
    <property type="entry name" value="POSSIBLE SENSOR-TRANSDUCER PROTEIN BLAR"/>
    <property type="match status" value="1"/>
</dbReference>
<feature type="transmembrane region" description="Helical" evidence="1">
    <location>
        <begin position="6"/>
        <end position="28"/>
    </location>
</feature>
<sequence length="453" mass="52402">MSWTINFMVMLLLTTITGSILLGTWYWIGRFLERIGYINILYRILYLIIFLFLFPLAYLIIYYDSYILSKEGSILLLTPFILVVSRVFCFIWFLGVCVMVGKYVYELKKLNRRYQTCFPCDLYKQTLFNEICRELGIKEGKIELSQSYYVHISEFGGILRPKVVLPVEQYSDEELRVMFIHELIHYKQRDTWLKGAVTIILITQFFNPVVWWLHGLLRRWSEYSCDDKSCQIVGGIKKYFIIISKIVLDINKLDSYFISRLVENKCELAERMEHMRKNHLYKRKSLKVAMGICMVMLFASSGMVYAASANFVEQYETLYDNTVVDIEEENIEVSYVEYTDSGVEDGIAVVDMDSESGTGAATVFNWTLAGKTMYRSGTFRVGSGKSIAITVFIKPSDTTVSAGIVEPDGTRRYVQDSGYISHKFVLDQTEGYRIFIENKSTSEAKVEGTYIVQ</sequence>
<comment type="caution">
    <text evidence="3">The sequence shown here is derived from an EMBL/GenBank/DDBJ whole genome shotgun (WGS) entry which is preliminary data.</text>
</comment>
<evidence type="ECO:0000313" key="3">
    <source>
        <dbReference type="EMBL" id="MDI9241896.1"/>
    </source>
</evidence>
<dbReference type="RefSeq" id="WP_283230398.1">
    <property type="nucleotide sequence ID" value="NZ_JASGBQ010000005.1"/>
</dbReference>
<dbReference type="AlphaFoldDB" id="A0AAP4BC32"/>
<dbReference type="InterPro" id="IPR008756">
    <property type="entry name" value="Peptidase_M56"/>
</dbReference>
<dbReference type="Pfam" id="PF05569">
    <property type="entry name" value="Peptidase_M56"/>
    <property type="match status" value="1"/>
</dbReference>
<evidence type="ECO:0000259" key="2">
    <source>
        <dbReference type="Pfam" id="PF05569"/>
    </source>
</evidence>
<keyword evidence="1" id="KW-1133">Transmembrane helix</keyword>
<keyword evidence="4" id="KW-1185">Reference proteome</keyword>
<keyword evidence="1" id="KW-0812">Transmembrane</keyword>
<proteinExistence type="predicted"/>
<feature type="domain" description="Peptidase M56" evidence="2">
    <location>
        <begin position="87"/>
        <end position="272"/>
    </location>
</feature>
<dbReference type="CDD" id="cd07341">
    <property type="entry name" value="M56_BlaR1_MecR1_like"/>
    <property type="match status" value="1"/>
</dbReference>
<evidence type="ECO:0000313" key="4">
    <source>
        <dbReference type="Proteomes" id="UP001300383"/>
    </source>
</evidence>